<evidence type="ECO:0000256" key="5">
    <source>
        <dbReference type="ARBA" id="ARBA00022989"/>
    </source>
</evidence>
<comment type="similarity">
    <text evidence="2">Belongs to the polysaccharide synthase family.</text>
</comment>
<dbReference type="AlphaFoldDB" id="A0A928ZAM5"/>
<dbReference type="InterPro" id="IPR050833">
    <property type="entry name" value="Poly_Biosynth_Transport"/>
</dbReference>
<proteinExistence type="inferred from homology"/>
<sequence>MPSLKGVAIKGTIWTFLGYGASQSLRLANNLILTRLLAPDLFGLMRLIMALIMGLNLFSDIGIAPSIIQNPRGEEPKFFNTAWTIQVIRGIGLWLLSLLLAWPIAKAYENEQLLWLIPIVTFNTLLTGFNSTALATLSRRIDIGKFTIFQLGAQVISLIAMIVWALFSPTIWALVFGSFLSSVVKLVWSHRLSPEIKNRFQWDPAAARELFSFGRWIFFSTALSFLSSQFDSFMFPKLTSFEMLGIYTVAFTFADIPRMVIGTLSNKVLFPIISRRADLPRPVLRNKILAKRWILLVGLIAILTILASFGDFIVLRLYDDRYAQASWMLPLLALGVWPAVLLRTNSPALMAIGKSNYAAFGNLFRFLFMAVGLPLGFYWGGLFGVVLVVTLNDLPPYLVLNYGLEREGLSGIKQDFQATLLLIASIGFMVMGRYFLGWGIPTFSYFFP</sequence>
<feature type="transmembrane region" description="Helical" evidence="7">
    <location>
        <begin position="78"/>
        <end position="101"/>
    </location>
</feature>
<dbReference type="PANTHER" id="PTHR30250">
    <property type="entry name" value="PST FAMILY PREDICTED COLANIC ACID TRANSPORTER"/>
    <property type="match status" value="1"/>
</dbReference>
<accession>A0A928ZAM5</accession>
<feature type="transmembrane region" description="Helical" evidence="7">
    <location>
        <begin position="416"/>
        <end position="436"/>
    </location>
</feature>
<dbReference type="RefSeq" id="WP_264322023.1">
    <property type="nucleotide sequence ID" value="NZ_JADEXN010000252.1"/>
</dbReference>
<evidence type="ECO:0000256" key="1">
    <source>
        <dbReference type="ARBA" id="ARBA00004651"/>
    </source>
</evidence>
<dbReference type="GO" id="GO:0005886">
    <property type="term" value="C:plasma membrane"/>
    <property type="evidence" value="ECO:0007669"/>
    <property type="project" value="UniProtKB-SubCell"/>
</dbReference>
<feature type="transmembrane region" description="Helical" evidence="7">
    <location>
        <begin position="113"/>
        <end position="134"/>
    </location>
</feature>
<keyword evidence="4 7" id="KW-0812">Transmembrane</keyword>
<evidence type="ECO:0000256" key="4">
    <source>
        <dbReference type="ARBA" id="ARBA00022692"/>
    </source>
</evidence>
<gene>
    <name evidence="8" type="ORF">IQ235_13680</name>
</gene>
<protein>
    <submittedName>
        <fullName evidence="8">Oligosaccharide flippase family protein</fullName>
    </submittedName>
</protein>
<evidence type="ECO:0000256" key="6">
    <source>
        <dbReference type="ARBA" id="ARBA00023136"/>
    </source>
</evidence>
<dbReference type="PANTHER" id="PTHR30250:SF10">
    <property type="entry name" value="LIPOPOLYSACCHARIDE BIOSYNTHESIS PROTEIN WZXC"/>
    <property type="match status" value="1"/>
</dbReference>
<reference evidence="8" key="1">
    <citation type="submission" date="2020-10" db="EMBL/GenBank/DDBJ databases">
        <authorList>
            <person name="Castelo-Branco R."/>
            <person name="Eusebio N."/>
            <person name="Adriana R."/>
            <person name="Vieira A."/>
            <person name="Brugerolle De Fraissinette N."/>
            <person name="Rezende De Castro R."/>
            <person name="Schneider M.P."/>
            <person name="Vasconcelos V."/>
            <person name="Leao P.N."/>
        </authorList>
    </citation>
    <scope>NUCLEOTIDE SEQUENCE</scope>
    <source>
        <strain evidence="8">LEGE 11467</strain>
    </source>
</reference>
<feature type="transmembrane region" description="Helical" evidence="7">
    <location>
        <begin position="41"/>
        <end position="58"/>
    </location>
</feature>
<feature type="transmembrane region" description="Helical" evidence="7">
    <location>
        <begin position="293"/>
        <end position="318"/>
    </location>
</feature>
<dbReference type="Pfam" id="PF13440">
    <property type="entry name" value="Polysacc_synt_3"/>
    <property type="match status" value="1"/>
</dbReference>
<organism evidence="8 9">
    <name type="scientific">Zarconia navalis LEGE 11467</name>
    <dbReference type="NCBI Taxonomy" id="1828826"/>
    <lineage>
        <taxon>Bacteria</taxon>
        <taxon>Bacillati</taxon>
        <taxon>Cyanobacteriota</taxon>
        <taxon>Cyanophyceae</taxon>
        <taxon>Oscillatoriophycideae</taxon>
        <taxon>Oscillatoriales</taxon>
        <taxon>Oscillatoriales incertae sedis</taxon>
        <taxon>Zarconia</taxon>
        <taxon>Zarconia navalis</taxon>
    </lineage>
</organism>
<keyword evidence="6 7" id="KW-0472">Membrane</keyword>
<comment type="subcellular location">
    <subcellularLocation>
        <location evidence="1">Cell membrane</location>
        <topology evidence="1">Multi-pass membrane protein</topology>
    </subcellularLocation>
</comment>
<evidence type="ECO:0000256" key="7">
    <source>
        <dbReference type="SAM" id="Phobius"/>
    </source>
</evidence>
<comment type="caution">
    <text evidence="8">The sequence shown here is derived from an EMBL/GenBank/DDBJ whole genome shotgun (WGS) entry which is preliminary data.</text>
</comment>
<name>A0A928ZAM5_9CYAN</name>
<evidence type="ECO:0000313" key="8">
    <source>
        <dbReference type="EMBL" id="MBE9041831.1"/>
    </source>
</evidence>
<keyword evidence="3" id="KW-1003">Cell membrane</keyword>
<feature type="transmembrane region" description="Helical" evidence="7">
    <location>
        <begin position="363"/>
        <end position="391"/>
    </location>
</feature>
<evidence type="ECO:0000256" key="3">
    <source>
        <dbReference type="ARBA" id="ARBA00022475"/>
    </source>
</evidence>
<keyword evidence="5 7" id="KW-1133">Transmembrane helix</keyword>
<dbReference type="Proteomes" id="UP000621799">
    <property type="component" value="Unassembled WGS sequence"/>
</dbReference>
<keyword evidence="9" id="KW-1185">Reference proteome</keyword>
<dbReference type="EMBL" id="JADEXN010000252">
    <property type="protein sequence ID" value="MBE9041831.1"/>
    <property type="molecule type" value="Genomic_DNA"/>
</dbReference>
<evidence type="ECO:0000256" key="2">
    <source>
        <dbReference type="ARBA" id="ARBA00007430"/>
    </source>
</evidence>
<evidence type="ECO:0000313" key="9">
    <source>
        <dbReference type="Proteomes" id="UP000621799"/>
    </source>
</evidence>
<feature type="transmembrane region" description="Helical" evidence="7">
    <location>
        <begin position="324"/>
        <end position="342"/>
    </location>
</feature>